<gene>
    <name evidence="2" type="ORF">V1264_007616</name>
</gene>
<dbReference type="Pfam" id="PF05721">
    <property type="entry name" value="PhyH"/>
    <property type="match status" value="1"/>
</dbReference>
<feature type="region of interest" description="Disordered" evidence="1">
    <location>
        <begin position="297"/>
        <end position="317"/>
    </location>
</feature>
<comment type="caution">
    <text evidence="2">The sequence shown here is derived from an EMBL/GenBank/DDBJ whole genome shotgun (WGS) entry which is preliminary data.</text>
</comment>
<evidence type="ECO:0000256" key="1">
    <source>
        <dbReference type="SAM" id="MobiDB-lite"/>
    </source>
</evidence>
<dbReference type="AlphaFoldDB" id="A0AAN9AVZ5"/>
<evidence type="ECO:0000313" key="3">
    <source>
        <dbReference type="Proteomes" id="UP001374579"/>
    </source>
</evidence>
<dbReference type="Gene3D" id="2.60.120.620">
    <property type="entry name" value="q2cbj1_9rhob like domain"/>
    <property type="match status" value="1"/>
</dbReference>
<accession>A0AAN9AVZ5</accession>
<reference evidence="2 3" key="1">
    <citation type="submission" date="2024-02" db="EMBL/GenBank/DDBJ databases">
        <title>Chromosome-scale genome assembly of the rough periwinkle Littorina saxatilis.</title>
        <authorList>
            <person name="De Jode A."/>
            <person name="Faria R."/>
            <person name="Formenti G."/>
            <person name="Sims Y."/>
            <person name="Smith T.P."/>
            <person name="Tracey A."/>
            <person name="Wood J.M.D."/>
            <person name="Zagrodzka Z.B."/>
            <person name="Johannesson K."/>
            <person name="Butlin R.K."/>
            <person name="Leder E.H."/>
        </authorList>
    </citation>
    <scope>NUCLEOTIDE SEQUENCE [LARGE SCALE GENOMIC DNA]</scope>
    <source>
        <strain evidence="2">Snail1</strain>
        <tissue evidence="2">Muscle</tissue>
    </source>
</reference>
<keyword evidence="3" id="KW-1185">Reference proteome</keyword>
<dbReference type="SUPFAM" id="SSF51197">
    <property type="entry name" value="Clavaminate synthase-like"/>
    <property type="match status" value="1"/>
</dbReference>
<evidence type="ECO:0008006" key="4">
    <source>
        <dbReference type="Google" id="ProtNLM"/>
    </source>
</evidence>
<feature type="compositionally biased region" description="Pro residues" evidence="1">
    <location>
        <begin position="308"/>
        <end position="317"/>
    </location>
</feature>
<evidence type="ECO:0000313" key="2">
    <source>
        <dbReference type="EMBL" id="KAK7093936.1"/>
    </source>
</evidence>
<dbReference type="EMBL" id="JBAMIC010000019">
    <property type="protein sequence ID" value="KAK7093936.1"/>
    <property type="molecule type" value="Genomic_DNA"/>
</dbReference>
<dbReference type="InterPro" id="IPR008775">
    <property type="entry name" value="Phytyl_CoA_dOase-like"/>
</dbReference>
<dbReference type="PANTHER" id="PTHR31630">
    <property type="entry name" value="PHYTANOYL-COA DIOXYGENASE-RELATED-RELATED"/>
    <property type="match status" value="1"/>
</dbReference>
<name>A0AAN9AVZ5_9CAEN</name>
<dbReference type="PANTHER" id="PTHR31630:SF6">
    <property type="entry name" value="PHYTANOYL-COA DIOXYGENASE-RELATED"/>
    <property type="match status" value="1"/>
</dbReference>
<proteinExistence type="predicted"/>
<protein>
    <recommendedName>
        <fullName evidence="4">Phytanoyl-CoA dioxygenase</fullName>
    </recommendedName>
</protein>
<dbReference type="Proteomes" id="UP001374579">
    <property type="component" value="Unassembled WGS sequence"/>
</dbReference>
<sequence>MTRNALKTALKRDGYCVIPNVISAEDCDKYVTQYKAWLESFSTTNPIHSLLSLVKDYAVGHSEAAWAVRLAAKPVFAAVWDTEKLLSSIDAVAIAPPPQKEKDFDGGKVWLHCDQKATRQGLHAYQGAVYLEATTEHDYCLRVMEKSHNCHQLFFNSFPSAREKSIKKEFYKLTKKQVDWYKDQGCAVKCVAVPKGGMVLWDSRVIHDSRPPIRKHCQQDRWRFVSFVCMTPAAWASKSDLAEKRHAYEELLLTNHWASQKMRVLPDKTPTLQKHTSVKKLPNIAKSVEARQLAGVESYNFHDDEPNDAPPPVWLED</sequence>
<organism evidence="2 3">
    <name type="scientific">Littorina saxatilis</name>
    <dbReference type="NCBI Taxonomy" id="31220"/>
    <lineage>
        <taxon>Eukaryota</taxon>
        <taxon>Metazoa</taxon>
        <taxon>Spiralia</taxon>
        <taxon>Lophotrochozoa</taxon>
        <taxon>Mollusca</taxon>
        <taxon>Gastropoda</taxon>
        <taxon>Caenogastropoda</taxon>
        <taxon>Littorinimorpha</taxon>
        <taxon>Littorinoidea</taxon>
        <taxon>Littorinidae</taxon>
        <taxon>Littorina</taxon>
    </lineage>
</organism>